<gene>
    <name evidence="2" type="ordered locus">AXX17_At2g05480</name>
</gene>
<proteinExistence type="predicted"/>
<reference evidence="3" key="1">
    <citation type="journal article" date="2016" name="Proc. Natl. Acad. Sci. U.S.A.">
        <title>Chromosome-level assembly of Arabidopsis thaliana Ler reveals the extent of translocation and inversion polymorphisms.</title>
        <authorList>
            <person name="Zapata L."/>
            <person name="Ding J."/>
            <person name="Willing E.M."/>
            <person name="Hartwig B."/>
            <person name="Bezdan D."/>
            <person name="Jiao W.B."/>
            <person name="Patel V."/>
            <person name="Velikkakam James G."/>
            <person name="Koornneef M."/>
            <person name="Ossowski S."/>
            <person name="Schneeberger K."/>
        </authorList>
    </citation>
    <scope>NUCLEOTIDE SEQUENCE [LARGE SCALE GENOMIC DNA]</scope>
    <source>
        <strain evidence="3">cv. Landsberg erecta</strain>
    </source>
</reference>
<dbReference type="PANTHER" id="PTHR48449:SF1">
    <property type="entry name" value="DUF1985 DOMAIN-CONTAINING PROTEIN"/>
    <property type="match status" value="1"/>
</dbReference>
<sequence length="269" mass="30244">MGSDADEIYQCVTGDLPPRLLALDCYPSHPVRINSYSKAKYLIDIYNVLYGTPELELLLQSPLGQLFTSEVDATLFVFAGKPLRFSLKEFEQVTSLCCSEYPSAAKVRSATSYADGESPYWYKLIGGQLGSATVKSVVSGLKSDCAMPSWRKFQISLVVIVEGALLSASQPMRPFVEVVEIVKNIDFFLNYPWERHSFSRTLRLMKVGSHIQSEECLIKKLNQLSLALHGFPLALQLFGFRYIPLLRTHLQHPVMNRLSVTRLCKHCGN</sequence>
<organism evidence="2 3">
    <name type="scientific">Arabidopsis thaliana</name>
    <name type="common">Mouse-ear cress</name>
    <dbReference type="NCBI Taxonomy" id="3702"/>
    <lineage>
        <taxon>Eukaryota</taxon>
        <taxon>Viridiplantae</taxon>
        <taxon>Streptophyta</taxon>
        <taxon>Embryophyta</taxon>
        <taxon>Tracheophyta</taxon>
        <taxon>Spermatophyta</taxon>
        <taxon>Magnoliopsida</taxon>
        <taxon>eudicotyledons</taxon>
        <taxon>Gunneridae</taxon>
        <taxon>Pentapetalae</taxon>
        <taxon>rosids</taxon>
        <taxon>malvids</taxon>
        <taxon>Brassicales</taxon>
        <taxon>Brassicaceae</taxon>
        <taxon>Camelineae</taxon>
        <taxon>Arabidopsis</taxon>
    </lineage>
</organism>
<dbReference type="EMBL" id="LUHQ01000002">
    <property type="protein sequence ID" value="OAP09162.1"/>
    <property type="molecule type" value="Genomic_DNA"/>
</dbReference>
<dbReference type="InterPro" id="IPR015410">
    <property type="entry name" value="DUF1985"/>
</dbReference>
<protein>
    <recommendedName>
        <fullName evidence="1">DUF1985 domain-containing protein</fullName>
    </recommendedName>
</protein>
<feature type="domain" description="DUF1985" evidence="1">
    <location>
        <begin position="65"/>
        <end position="202"/>
    </location>
</feature>
<accession>A0A178VWC5</accession>
<comment type="caution">
    <text evidence="2">The sequence shown here is derived from an EMBL/GenBank/DDBJ whole genome shotgun (WGS) entry which is preliminary data.</text>
</comment>
<evidence type="ECO:0000259" key="1">
    <source>
        <dbReference type="Pfam" id="PF09331"/>
    </source>
</evidence>
<evidence type="ECO:0000313" key="3">
    <source>
        <dbReference type="Proteomes" id="UP000078284"/>
    </source>
</evidence>
<dbReference type="Proteomes" id="UP000078284">
    <property type="component" value="Chromosome 2"/>
</dbReference>
<dbReference type="AlphaFoldDB" id="A0A178VWC5"/>
<evidence type="ECO:0000313" key="2">
    <source>
        <dbReference type="EMBL" id="OAP09162.1"/>
    </source>
</evidence>
<dbReference type="PANTHER" id="PTHR48449">
    <property type="entry name" value="DUF1985 DOMAIN-CONTAINING PROTEIN"/>
    <property type="match status" value="1"/>
</dbReference>
<dbReference type="Pfam" id="PF09331">
    <property type="entry name" value="DUF1985"/>
    <property type="match status" value="1"/>
</dbReference>
<name>A0A178VWC5_ARATH</name>